<protein>
    <submittedName>
        <fullName evidence="2">Antibiotic biosynthesis monooxygenase</fullName>
    </submittedName>
</protein>
<dbReference type="Pfam" id="PF03992">
    <property type="entry name" value="ABM"/>
    <property type="match status" value="1"/>
</dbReference>
<keyword evidence="3" id="KW-1185">Reference proteome</keyword>
<dbReference type="AlphaFoldDB" id="A0A1M7LID6"/>
<dbReference type="PROSITE" id="PS51725">
    <property type="entry name" value="ABM"/>
    <property type="match status" value="1"/>
</dbReference>
<feature type="domain" description="ABM" evidence="1">
    <location>
        <begin position="2"/>
        <end position="93"/>
    </location>
</feature>
<dbReference type="Proteomes" id="UP000184513">
    <property type="component" value="Unassembled WGS sequence"/>
</dbReference>
<dbReference type="SUPFAM" id="SSF54909">
    <property type="entry name" value="Dimeric alpha+beta barrel"/>
    <property type="match status" value="1"/>
</dbReference>
<name>A0A1M7LID6_9BACT</name>
<dbReference type="InterPro" id="IPR011008">
    <property type="entry name" value="Dimeric_a/b-barrel"/>
</dbReference>
<evidence type="ECO:0000313" key="2">
    <source>
        <dbReference type="EMBL" id="SHM77827.1"/>
    </source>
</evidence>
<dbReference type="GO" id="GO:0004497">
    <property type="term" value="F:monooxygenase activity"/>
    <property type="evidence" value="ECO:0007669"/>
    <property type="project" value="UniProtKB-KW"/>
</dbReference>
<evidence type="ECO:0000259" key="1">
    <source>
        <dbReference type="PROSITE" id="PS51725"/>
    </source>
</evidence>
<dbReference type="OrthoDB" id="9798115at2"/>
<gene>
    <name evidence="2" type="ORF">SAMN04488057_103294</name>
</gene>
<dbReference type="RefSeq" id="WP_073093726.1">
    <property type="nucleotide sequence ID" value="NZ_FRCY01000003.1"/>
</dbReference>
<organism evidence="2 3">
    <name type="scientific">Cyclobacterium lianum</name>
    <dbReference type="NCBI Taxonomy" id="388280"/>
    <lineage>
        <taxon>Bacteria</taxon>
        <taxon>Pseudomonadati</taxon>
        <taxon>Bacteroidota</taxon>
        <taxon>Cytophagia</taxon>
        <taxon>Cytophagales</taxon>
        <taxon>Cyclobacteriaceae</taxon>
        <taxon>Cyclobacterium</taxon>
    </lineage>
</organism>
<dbReference type="STRING" id="388280.SAMN04488057_103294"/>
<dbReference type="EMBL" id="FRCY01000003">
    <property type="protein sequence ID" value="SHM77827.1"/>
    <property type="molecule type" value="Genomic_DNA"/>
</dbReference>
<sequence length="98" mass="11251">MIAAISKFTVQNGMEEKVKDAFRDRPKFVEGAPGFIKMDVLSPLADPAEIHLITYWESENDFDYWHCNHLKASHGGIPKGLRLVPHSWTLTRFEYICS</sequence>
<keyword evidence="2" id="KW-0560">Oxidoreductase</keyword>
<dbReference type="InterPro" id="IPR007138">
    <property type="entry name" value="ABM_dom"/>
</dbReference>
<reference evidence="2 3" key="1">
    <citation type="submission" date="2016-11" db="EMBL/GenBank/DDBJ databases">
        <authorList>
            <person name="Jaros S."/>
            <person name="Januszkiewicz K."/>
            <person name="Wedrychowicz H."/>
        </authorList>
    </citation>
    <scope>NUCLEOTIDE SEQUENCE [LARGE SCALE GENOMIC DNA]</scope>
    <source>
        <strain evidence="2 3">CGMCC 1.6102</strain>
    </source>
</reference>
<accession>A0A1M7LID6</accession>
<keyword evidence="2" id="KW-0503">Monooxygenase</keyword>
<proteinExistence type="predicted"/>
<dbReference type="Gene3D" id="3.30.70.100">
    <property type="match status" value="1"/>
</dbReference>
<evidence type="ECO:0000313" key="3">
    <source>
        <dbReference type="Proteomes" id="UP000184513"/>
    </source>
</evidence>